<dbReference type="Pfam" id="PF11090">
    <property type="entry name" value="Phage_T7_Gp13"/>
    <property type="match status" value="1"/>
</dbReference>
<evidence type="ECO:0000313" key="2">
    <source>
        <dbReference type="Proteomes" id="UP001254848"/>
    </source>
</evidence>
<gene>
    <name evidence="1" type="ORF">Q4T40_05265</name>
</gene>
<sequence length="148" mass="17268">MIVIKPLLVKHFQDFIAHARLSDFEEVKAATGQLFQDLPAADVVLGTRAIIREESGEVLGIGGLEHFGDRAAIWVMLTTHVEKHPIEFLRFSKKYLKDTIFRRYREVANYVHKDNRLHIKWLNWLGAEWLPFDHECLKLFVLSRGEDE</sequence>
<organism evidence="1 2">
    <name type="scientific">Anaeroselena agilis</name>
    <dbReference type="NCBI Taxonomy" id="3063788"/>
    <lineage>
        <taxon>Bacteria</taxon>
        <taxon>Bacillati</taxon>
        <taxon>Bacillota</taxon>
        <taxon>Negativicutes</taxon>
        <taxon>Acetonemataceae</taxon>
        <taxon>Anaeroselena</taxon>
    </lineage>
</organism>
<protein>
    <submittedName>
        <fullName evidence="1">DUF2833 domain-containing protein</fullName>
    </submittedName>
</protein>
<evidence type="ECO:0000313" key="1">
    <source>
        <dbReference type="EMBL" id="MDT8900649.1"/>
    </source>
</evidence>
<dbReference type="RefSeq" id="WP_413779185.1">
    <property type="nucleotide sequence ID" value="NZ_JAUOZS010000001.1"/>
</dbReference>
<accession>A0ABU3NV00</accession>
<dbReference type="Proteomes" id="UP001254848">
    <property type="component" value="Unassembled WGS sequence"/>
</dbReference>
<dbReference type="EMBL" id="JAUOZS010000001">
    <property type="protein sequence ID" value="MDT8900649.1"/>
    <property type="molecule type" value="Genomic_DNA"/>
</dbReference>
<reference evidence="1 2" key="1">
    <citation type="submission" date="2023-07" db="EMBL/GenBank/DDBJ databases">
        <title>The novel representative of Negativicutes class, Anaeroselena agilis gen. nov. sp. nov.</title>
        <authorList>
            <person name="Prokofeva M.I."/>
            <person name="Elcheninov A.G."/>
            <person name="Klyukina A."/>
            <person name="Kublanov I.V."/>
            <person name="Frolov E.N."/>
            <person name="Podosokorskaya O.A."/>
        </authorList>
    </citation>
    <scope>NUCLEOTIDE SEQUENCE [LARGE SCALE GENOMIC DNA]</scope>
    <source>
        <strain evidence="1 2">4137-cl</strain>
    </source>
</reference>
<dbReference type="InterPro" id="IPR020335">
    <property type="entry name" value="Phage_T7_Gp13"/>
</dbReference>
<keyword evidence="2" id="KW-1185">Reference proteome</keyword>
<proteinExistence type="predicted"/>
<comment type="caution">
    <text evidence="1">The sequence shown here is derived from an EMBL/GenBank/DDBJ whole genome shotgun (WGS) entry which is preliminary data.</text>
</comment>
<name>A0ABU3NV00_9FIRM</name>